<dbReference type="EMBL" id="KV440971">
    <property type="protein sequence ID" value="OAD81180.1"/>
    <property type="molecule type" value="Genomic_DNA"/>
</dbReference>
<proteinExistence type="predicted"/>
<dbReference type="Proteomes" id="UP000077315">
    <property type="component" value="Unassembled WGS sequence"/>
</dbReference>
<evidence type="ECO:0008006" key="4">
    <source>
        <dbReference type="Google" id="ProtNLM"/>
    </source>
</evidence>
<gene>
    <name evidence="2" type="ORF">PHYBLDRAFT_161806</name>
</gene>
<dbReference type="AlphaFoldDB" id="A0A163ES20"/>
<dbReference type="GeneID" id="28995385"/>
<evidence type="ECO:0000313" key="3">
    <source>
        <dbReference type="Proteomes" id="UP000077315"/>
    </source>
</evidence>
<sequence length="156" mass="17683">MSSDNHGLASAMSTYLRRQLCSAGIVTRVLEGIIKKHFSNQVRESRRSAKSTKRKNTATRRRQHDVALLHQCGLTYKENKNAIDKFMDKVDCAHAIQKATMSDKESDDKNSLQKLFTSLDKYSTLKTKKRTARKITRVWAMCDAAVPTNLKVPLAQ</sequence>
<organism evidence="2 3">
    <name type="scientific">Phycomyces blakesleeanus (strain ATCC 8743b / DSM 1359 / FGSC 10004 / NBRC 33097 / NRRL 1555)</name>
    <dbReference type="NCBI Taxonomy" id="763407"/>
    <lineage>
        <taxon>Eukaryota</taxon>
        <taxon>Fungi</taxon>
        <taxon>Fungi incertae sedis</taxon>
        <taxon>Mucoromycota</taxon>
        <taxon>Mucoromycotina</taxon>
        <taxon>Mucoromycetes</taxon>
        <taxon>Mucorales</taxon>
        <taxon>Phycomycetaceae</taxon>
        <taxon>Phycomyces</taxon>
    </lineage>
</organism>
<dbReference type="InParanoid" id="A0A163ES20"/>
<protein>
    <recommendedName>
        <fullName evidence="4">Homeodomain-like DNA binding domain-containing transcription factor</fullName>
    </recommendedName>
</protein>
<dbReference type="RefSeq" id="XP_018299220.1">
    <property type="nucleotide sequence ID" value="XM_018434479.1"/>
</dbReference>
<reference evidence="3" key="1">
    <citation type="submission" date="2015-06" db="EMBL/GenBank/DDBJ databases">
        <title>Expansion of signal transduction pathways in fungi by whole-genome duplication.</title>
        <authorList>
            <consortium name="DOE Joint Genome Institute"/>
            <person name="Corrochano L.M."/>
            <person name="Kuo A."/>
            <person name="Marcet-Houben M."/>
            <person name="Polaino S."/>
            <person name="Salamov A."/>
            <person name="Villalobos J.M."/>
            <person name="Alvarez M.I."/>
            <person name="Avalos J."/>
            <person name="Benito E.P."/>
            <person name="Benoit I."/>
            <person name="Burger G."/>
            <person name="Camino L.P."/>
            <person name="Canovas D."/>
            <person name="Cerda-Olmedo E."/>
            <person name="Cheng J.-F."/>
            <person name="Dominguez A."/>
            <person name="Elias M."/>
            <person name="Eslava A.P."/>
            <person name="Glaser F."/>
            <person name="Grimwood J."/>
            <person name="Gutierrez G."/>
            <person name="Heitman J."/>
            <person name="Henrissat B."/>
            <person name="Iturriaga E.A."/>
            <person name="Lang B.F."/>
            <person name="Lavin J.L."/>
            <person name="Lee S."/>
            <person name="Li W."/>
            <person name="Lindquist E."/>
            <person name="Lopez-Garcia S."/>
            <person name="Luque E.M."/>
            <person name="Marcos A.T."/>
            <person name="Martin J."/>
            <person name="McCluskey K."/>
            <person name="Medina H.R."/>
            <person name="Miralles-Duran A."/>
            <person name="Miyazaki A."/>
            <person name="Munoz-Torres E."/>
            <person name="Oguiza J.A."/>
            <person name="Ohm R."/>
            <person name="Olmedo M."/>
            <person name="Orejas M."/>
            <person name="Ortiz-Castellanos L."/>
            <person name="Pisabarro A.G."/>
            <person name="Rodriguez-Romero J."/>
            <person name="Ruiz-Herrera J."/>
            <person name="Ruiz-Vazquez R."/>
            <person name="Sanz C."/>
            <person name="Schackwitz W."/>
            <person name="Schmutz J."/>
            <person name="Shahriari M."/>
            <person name="Shelest E."/>
            <person name="Silva-Franco F."/>
            <person name="Soanes D."/>
            <person name="Syed K."/>
            <person name="Tagua V.G."/>
            <person name="Talbot N.J."/>
            <person name="Thon M."/>
            <person name="De vries R.P."/>
            <person name="Wiebenga A."/>
            <person name="Yadav J.S."/>
            <person name="Braun E.L."/>
            <person name="Baker S."/>
            <person name="Garre V."/>
            <person name="Horwitz B."/>
            <person name="Torres-Martinez S."/>
            <person name="Idnurm A."/>
            <person name="Herrera-Estrella A."/>
            <person name="Gabaldon T."/>
            <person name="Grigoriev I.V."/>
        </authorList>
    </citation>
    <scope>NUCLEOTIDE SEQUENCE [LARGE SCALE GENOMIC DNA]</scope>
    <source>
        <strain evidence="3">NRRL 1555(-)</strain>
    </source>
</reference>
<feature type="region of interest" description="Disordered" evidence="1">
    <location>
        <begin position="41"/>
        <end position="62"/>
    </location>
</feature>
<feature type="compositionally biased region" description="Basic residues" evidence="1">
    <location>
        <begin position="48"/>
        <end position="62"/>
    </location>
</feature>
<evidence type="ECO:0000256" key="1">
    <source>
        <dbReference type="SAM" id="MobiDB-lite"/>
    </source>
</evidence>
<evidence type="ECO:0000313" key="2">
    <source>
        <dbReference type="EMBL" id="OAD81180.1"/>
    </source>
</evidence>
<name>A0A163ES20_PHYB8</name>
<dbReference type="VEuPathDB" id="FungiDB:PHYBLDRAFT_161806"/>
<accession>A0A163ES20</accession>
<keyword evidence="3" id="KW-1185">Reference proteome</keyword>